<accession>A0ABV5ZVP0</accession>
<protein>
    <submittedName>
        <fullName evidence="2">WD40/YVTN/BNR-like repeat-containing protein</fullName>
    </submittedName>
</protein>
<feature type="chain" id="PRO_5045336674" evidence="1">
    <location>
        <begin position="26"/>
        <end position="349"/>
    </location>
</feature>
<dbReference type="PANTHER" id="PTHR47199">
    <property type="entry name" value="PHOTOSYSTEM II STABILITY/ASSEMBLY FACTOR HCF136, CHLOROPLASTIC"/>
    <property type="match status" value="1"/>
</dbReference>
<dbReference type="Gene3D" id="2.130.10.10">
    <property type="entry name" value="YVTN repeat-like/Quinoprotein amine dehydrogenase"/>
    <property type="match status" value="2"/>
</dbReference>
<name>A0ABV5ZVP0_9PSEU</name>
<dbReference type="CDD" id="cd15482">
    <property type="entry name" value="Sialidase_non-viral"/>
    <property type="match status" value="1"/>
</dbReference>
<sequence length="349" mass="36486">MRWLTRSAALLACTALAVTPVPAVAAPADASWQLTPTNTDARFRGLSAVSGRVAWAGGSGGVVLRTVNGGREWQRVDPPGAAELQFRDVHAFDERRAVVLSIGEGAASRVYRTSDGGRTWQVAFQNPDPEAFYDCLTFFDSRNGIALSDPVGGKFRILSTSDGGQSWKVLSDKGMPPALDKEAGFAASGQCLVSSGGRDAWFATGGGARSRVFHSADRGNTWRVSESPLAASESAGTFGVAFVGRRHGIAVGGDFANVAGPSTVALTGDGGRTWRAGAQQLGGYRSGVAVPPTRPWTAIAVGPTGSDVSRDGGRSWTRFDDGSFDTVDCAWDGACWASGERGRIAKLGR</sequence>
<evidence type="ECO:0000313" key="2">
    <source>
        <dbReference type="EMBL" id="MFB9904961.1"/>
    </source>
</evidence>
<dbReference type="RefSeq" id="WP_377852162.1">
    <property type="nucleotide sequence ID" value="NZ_JBHLZU010000010.1"/>
</dbReference>
<keyword evidence="3" id="KW-1185">Reference proteome</keyword>
<gene>
    <name evidence="2" type="ORF">ACFFQA_13550</name>
</gene>
<dbReference type="PANTHER" id="PTHR47199:SF2">
    <property type="entry name" value="PHOTOSYSTEM II STABILITY_ASSEMBLY FACTOR HCF136, CHLOROPLASTIC"/>
    <property type="match status" value="1"/>
</dbReference>
<feature type="signal peptide" evidence="1">
    <location>
        <begin position="1"/>
        <end position="25"/>
    </location>
</feature>
<dbReference type="EMBL" id="JBHLZU010000010">
    <property type="protein sequence ID" value="MFB9904961.1"/>
    <property type="molecule type" value="Genomic_DNA"/>
</dbReference>
<dbReference type="InterPro" id="IPR015943">
    <property type="entry name" value="WD40/YVTN_repeat-like_dom_sf"/>
</dbReference>
<comment type="caution">
    <text evidence="2">The sequence shown here is derived from an EMBL/GenBank/DDBJ whole genome shotgun (WGS) entry which is preliminary data.</text>
</comment>
<keyword evidence="1" id="KW-0732">Signal</keyword>
<reference evidence="2 3" key="1">
    <citation type="submission" date="2024-09" db="EMBL/GenBank/DDBJ databases">
        <authorList>
            <person name="Sun Q."/>
            <person name="Mori K."/>
        </authorList>
    </citation>
    <scope>NUCLEOTIDE SEQUENCE [LARGE SCALE GENOMIC DNA]</scope>
    <source>
        <strain evidence="2 3">TBRC 7907</strain>
    </source>
</reference>
<organism evidence="2 3">
    <name type="scientific">Allokutzneria oryzae</name>
    <dbReference type="NCBI Taxonomy" id="1378989"/>
    <lineage>
        <taxon>Bacteria</taxon>
        <taxon>Bacillati</taxon>
        <taxon>Actinomycetota</taxon>
        <taxon>Actinomycetes</taxon>
        <taxon>Pseudonocardiales</taxon>
        <taxon>Pseudonocardiaceae</taxon>
        <taxon>Allokutzneria</taxon>
    </lineage>
</organism>
<dbReference type="Proteomes" id="UP001589693">
    <property type="component" value="Unassembled WGS sequence"/>
</dbReference>
<evidence type="ECO:0000313" key="3">
    <source>
        <dbReference type="Proteomes" id="UP001589693"/>
    </source>
</evidence>
<evidence type="ECO:0000256" key="1">
    <source>
        <dbReference type="SAM" id="SignalP"/>
    </source>
</evidence>
<dbReference type="SUPFAM" id="SSF110296">
    <property type="entry name" value="Oligoxyloglucan reducing end-specific cellobiohydrolase"/>
    <property type="match status" value="1"/>
</dbReference>
<proteinExistence type="predicted"/>